<protein>
    <submittedName>
        <fullName evidence="1">Uncharacterized protein</fullName>
    </submittedName>
</protein>
<organism evidence="1 2">
    <name type="scientific">Fraxinus pennsylvanica</name>
    <dbReference type="NCBI Taxonomy" id="56036"/>
    <lineage>
        <taxon>Eukaryota</taxon>
        <taxon>Viridiplantae</taxon>
        <taxon>Streptophyta</taxon>
        <taxon>Embryophyta</taxon>
        <taxon>Tracheophyta</taxon>
        <taxon>Spermatophyta</taxon>
        <taxon>Magnoliopsida</taxon>
        <taxon>eudicotyledons</taxon>
        <taxon>Gunneridae</taxon>
        <taxon>Pentapetalae</taxon>
        <taxon>asterids</taxon>
        <taxon>lamiids</taxon>
        <taxon>Lamiales</taxon>
        <taxon>Oleaceae</taxon>
        <taxon>Oleeae</taxon>
        <taxon>Fraxinus</taxon>
    </lineage>
</organism>
<sequence>MPFSSNARNKIRETRLDFANSSLERDDVEYGYVGIREKGLKECGISTSDGLLYKSGEKCNLDISDESVEFKKGMQSEKDSEIELRVLDSYNRNRKQSEVCRSIEGDEDESRHPLVKEVCRLIDFRAAWTPKLEGELRHLLRSLKPR</sequence>
<dbReference type="Proteomes" id="UP000834106">
    <property type="component" value="Chromosome 22"/>
</dbReference>
<evidence type="ECO:0000313" key="1">
    <source>
        <dbReference type="EMBL" id="CAI9786250.1"/>
    </source>
</evidence>
<evidence type="ECO:0000313" key="2">
    <source>
        <dbReference type="Proteomes" id="UP000834106"/>
    </source>
</evidence>
<dbReference type="AlphaFoldDB" id="A0AAD2EFQ5"/>
<reference evidence="1" key="1">
    <citation type="submission" date="2023-05" db="EMBL/GenBank/DDBJ databases">
        <authorList>
            <person name="Huff M."/>
        </authorList>
    </citation>
    <scope>NUCLEOTIDE SEQUENCE</scope>
</reference>
<name>A0AAD2EFQ5_9LAMI</name>
<keyword evidence="2" id="KW-1185">Reference proteome</keyword>
<accession>A0AAD2EFQ5</accession>
<gene>
    <name evidence="1" type="ORF">FPE_LOCUS33680</name>
</gene>
<proteinExistence type="predicted"/>
<dbReference type="EMBL" id="OU503057">
    <property type="protein sequence ID" value="CAI9786250.1"/>
    <property type="molecule type" value="Genomic_DNA"/>
</dbReference>